<feature type="compositionally biased region" description="Low complexity" evidence="1">
    <location>
        <begin position="12"/>
        <end position="29"/>
    </location>
</feature>
<organism evidence="2 3">
    <name type="scientific">Mycena albidolilacea</name>
    <dbReference type="NCBI Taxonomy" id="1033008"/>
    <lineage>
        <taxon>Eukaryota</taxon>
        <taxon>Fungi</taxon>
        <taxon>Dikarya</taxon>
        <taxon>Basidiomycota</taxon>
        <taxon>Agaricomycotina</taxon>
        <taxon>Agaricomycetes</taxon>
        <taxon>Agaricomycetidae</taxon>
        <taxon>Agaricales</taxon>
        <taxon>Marasmiineae</taxon>
        <taxon>Mycenaceae</taxon>
        <taxon>Mycena</taxon>
    </lineage>
</organism>
<proteinExistence type="predicted"/>
<sequence length="152" mass="16413">MFSRSLFRPIQSNARRLAASSSTSTASRWHSTDSYSKDVDSSPAVDPKVHRVDPSSENVQKPHEAPSGRWSATGVEAGVDNAQGKKEGEKATGMKEYSSMSAEKPYHAPGEDRRYGGKAPYEQEKGKNPRETSGSNEGPEGSESGGRKPEGR</sequence>
<evidence type="ECO:0000313" key="3">
    <source>
        <dbReference type="Proteomes" id="UP001218218"/>
    </source>
</evidence>
<feature type="compositionally biased region" description="Low complexity" evidence="1">
    <location>
        <begin position="133"/>
        <end position="142"/>
    </location>
</feature>
<dbReference type="EMBL" id="JARIHO010000012">
    <property type="protein sequence ID" value="KAJ7352003.1"/>
    <property type="molecule type" value="Genomic_DNA"/>
</dbReference>
<evidence type="ECO:0000313" key="2">
    <source>
        <dbReference type="EMBL" id="KAJ7352003.1"/>
    </source>
</evidence>
<feature type="compositionally biased region" description="Basic and acidic residues" evidence="1">
    <location>
        <begin position="104"/>
        <end position="130"/>
    </location>
</feature>
<keyword evidence="3" id="KW-1185">Reference proteome</keyword>
<feature type="region of interest" description="Disordered" evidence="1">
    <location>
        <begin position="1"/>
        <end position="152"/>
    </location>
</feature>
<protein>
    <submittedName>
        <fullName evidence="2">Uncharacterized protein</fullName>
    </submittedName>
</protein>
<gene>
    <name evidence="2" type="ORF">DFH08DRAFT_77789</name>
</gene>
<accession>A0AAD7EV51</accession>
<dbReference type="AlphaFoldDB" id="A0AAD7EV51"/>
<comment type="caution">
    <text evidence="2">The sequence shown here is derived from an EMBL/GenBank/DDBJ whole genome shotgun (WGS) entry which is preliminary data.</text>
</comment>
<reference evidence="2" key="1">
    <citation type="submission" date="2023-03" db="EMBL/GenBank/DDBJ databases">
        <title>Massive genome expansion in bonnet fungi (Mycena s.s.) driven by repeated elements and novel gene families across ecological guilds.</title>
        <authorList>
            <consortium name="Lawrence Berkeley National Laboratory"/>
            <person name="Harder C.B."/>
            <person name="Miyauchi S."/>
            <person name="Viragh M."/>
            <person name="Kuo A."/>
            <person name="Thoen E."/>
            <person name="Andreopoulos B."/>
            <person name="Lu D."/>
            <person name="Skrede I."/>
            <person name="Drula E."/>
            <person name="Henrissat B."/>
            <person name="Morin E."/>
            <person name="Kohler A."/>
            <person name="Barry K."/>
            <person name="LaButti K."/>
            <person name="Morin E."/>
            <person name="Salamov A."/>
            <person name="Lipzen A."/>
            <person name="Mereny Z."/>
            <person name="Hegedus B."/>
            <person name="Baldrian P."/>
            <person name="Stursova M."/>
            <person name="Weitz H."/>
            <person name="Taylor A."/>
            <person name="Grigoriev I.V."/>
            <person name="Nagy L.G."/>
            <person name="Martin F."/>
            <person name="Kauserud H."/>
        </authorList>
    </citation>
    <scope>NUCLEOTIDE SEQUENCE</scope>
    <source>
        <strain evidence="2">CBHHK002</strain>
    </source>
</reference>
<feature type="compositionally biased region" description="Basic and acidic residues" evidence="1">
    <location>
        <begin position="47"/>
        <end position="66"/>
    </location>
</feature>
<name>A0AAD7EV51_9AGAR</name>
<evidence type="ECO:0000256" key="1">
    <source>
        <dbReference type="SAM" id="MobiDB-lite"/>
    </source>
</evidence>
<feature type="compositionally biased region" description="Basic and acidic residues" evidence="1">
    <location>
        <begin position="83"/>
        <end position="93"/>
    </location>
</feature>
<dbReference type="Proteomes" id="UP001218218">
    <property type="component" value="Unassembled WGS sequence"/>
</dbReference>